<dbReference type="Proteomes" id="UP000807716">
    <property type="component" value="Unassembled WGS sequence"/>
</dbReference>
<keyword evidence="2" id="KW-1185">Reference proteome</keyword>
<name>A0A9P6U7P6_9FUNG</name>
<dbReference type="OrthoDB" id="2443146at2759"/>
<evidence type="ECO:0000313" key="1">
    <source>
        <dbReference type="EMBL" id="KAG0263053.1"/>
    </source>
</evidence>
<proteinExistence type="predicted"/>
<gene>
    <name evidence="1" type="ORF">DFQ27_001985</name>
</gene>
<feature type="non-terminal residue" evidence="1">
    <location>
        <position position="62"/>
    </location>
</feature>
<sequence length="62" mass="7293">MEKKQGAYELLHSIWRTYTAVQKLQPGQQPWYYKADDILWLMVQSLKIRARTALVQATLKNA</sequence>
<protein>
    <submittedName>
        <fullName evidence="1">Uncharacterized protein</fullName>
    </submittedName>
</protein>
<dbReference type="AlphaFoldDB" id="A0A9P6U7P6"/>
<organism evidence="1 2">
    <name type="scientific">Actinomortierella ambigua</name>
    <dbReference type="NCBI Taxonomy" id="1343610"/>
    <lineage>
        <taxon>Eukaryota</taxon>
        <taxon>Fungi</taxon>
        <taxon>Fungi incertae sedis</taxon>
        <taxon>Mucoromycota</taxon>
        <taxon>Mortierellomycotina</taxon>
        <taxon>Mortierellomycetes</taxon>
        <taxon>Mortierellales</taxon>
        <taxon>Mortierellaceae</taxon>
        <taxon>Actinomortierella</taxon>
    </lineage>
</organism>
<evidence type="ECO:0000313" key="2">
    <source>
        <dbReference type="Proteomes" id="UP000807716"/>
    </source>
</evidence>
<reference evidence="1" key="1">
    <citation type="journal article" date="2020" name="Fungal Divers.">
        <title>Resolving the Mortierellaceae phylogeny through synthesis of multi-gene phylogenetics and phylogenomics.</title>
        <authorList>
            <person name="Vandepol N."/>
            <person name="Liber J."/>
            <person name="Desiro A."/>
            <person name="Na H."/>
            <person name="Kennedy M."/>
            <person name="Barry K."/>
            <person name="Grigoriev I.V."/>
            <person name="Miller A.N."/>
            <person name="O'Donnell K."/>
            <person name="Stajich J.E."/>
            <person name="Bonito G."/>
        </authorList>
    </citation>
    <scope>NUCLEOTIDE SEQUENCE</scope>
    <source>
        <strain evidence="1">BC1065</strain>
    </source>
</reference>
<accession>A0A9P6U7P6</accession>
<comment type="caution">
    <text evidence="1">The sequence shown here is derived from an EMBL/GenBank/DDBJ whole genome shotgun (WGS) entry which is preliminary data.</text>
</comment>
<dbReference type="EMBL" id="JAAAJB010000170">
    <property type="protein sequence ID" value="KAG0263053.1"/>
    <property type="molecule type" value="Genomic_DNA"/>
</dbReference>